<feature type="region of interest" description="Disordered" evidence="1">
    <location>
        <begin position="199"/>
        <end position="221"/>
    </location>
</feature>
<feature type="region of interest" description="Disordered" evidence="1">
    <location>
        <begin position="233"/>
        <end position="252"/>
    </location>
</feature>
<feature type="compositionally biased region" description="Low complexity" evidence="1">
    <location>
        <begin position="78"/>
        <end position="107"/>
    </location>
</feature>
<dbReference type="AlphaFoldDB" id="A0AAU8JHW9"/>
<name>A0AAU8JHW9_9CYAN</name>
<feature type="compositionally biased region" description="Polar residues" evidence="1">
    <location>
        <begin position="233"/>
        <end position="248"/>
    </location>
</feature>
<sequence>MLNEFRKVYPRGSLISELLNIYQGKYIVRVLAIVDDVTLATGLAAEDTLEMAEDRARLRALGAISFEAPLHQGASRPVVSPQLVSPQPSAGLSGVSSAAGTSRSHSSPRNRPQISDRHPNQDVAANLPHLQSEGILTDLPSSYRGAAGISAPEEEWLASNQDYYSSGENQNPSEEIPGWSTPTKSFESFESFETNRDVSAMSGQEIASSPSPNQAPTSADPYLSYTVAPTQATEAMTGEDLSSPTNLLSDDERKKKIAQTTIEIQRLGWNTQQGREFLQTRYNQRARSQLSDEQLLDFLHYLQTQPTPTES</sequence>
<dbReference type="RefSeq" id="WP_054465889.1">
    <property type="nucleotide sequence ID" value="NZ_CP159837.1"/>
</dbReference>
<proteinExistence type="predicted"/>
<dbReference type="EMBL" id="CP159837">
    <property type="protein sequence ID" value="XCM38326.1"/>
    <property type="molecule type" value="Genomic_DNA"/>
</dbReference>
<evidence type="ECO:0000256" key="1">
    <source>
        <dbReference type="SAM" id="MobiDB-lite"/>
    </source>
</evidence>
<gene>
    <name evidence="2" type="ORF">ABWT76_001167</name>
</gene>
<organism evidence="2">
    <name type="scientific">Planktothricoides raciborskii GIHE-MW2</name>
    <dbReference type="NCBI Taxonomy" id="2792601"/>
    <lineage>
        <taxon>Bacteria</taxon>
        <taxon>Bacillati</taxon>
        <taxon>Cyanobacteriota</taxon>
        <taxon>Cyanophyceae</taxon>
        <taxon>Oscillatoriophycideae</taxon>
        <taxon>Oscillatoriales</taxon>
        <taxon>Oscillatoriaceae</taxon>
        <taxon>Planktothricoides</taxon>
    </lineage>
</organism>
<feature type="region of interest" description="Disordered" evidence="1">
    <location>
        <begin position="163"/>
        <end position="185"/>
    </location>
</feature>
<feature type="region of interest" description="Disordered" evidence="1">
    <location>
        <begin position="78"/>
        <end position="120"/>
    </location>
</feature>
<accession>A0AAU8JHW9</accession>
<reference evidence="2" key="1">
    <citation type="submission" date="2024-07" db="EMBL/GenBank/DDBJ databases">
        <authorList>
            <person name="Kim Y.J."/>
            <person name="Jeong J.Y."/>
        </authorList>
    </citation>
    <scope>NUCLEOTIDE SEQUENCE</scope>
    <source>
        <strain evidence="2">GIHE-MW2</strain>
    </source>
</reference>
<evidence type="ECO:0000313" key="2">
    <source>
        <dbReference type="EMBL" id="XCM38326.1"/>
    </source>
</evidence>
<feature type="compositionally biased region" description="Polar residues" evidence="1">
    <location>
        <begin position="201"/>
        <end position="217"/>
    </location>
</feature>
<protein>
    <submittedName>
        <fullName evidence="2">Uncharacterized protein</fullName>
    </submittedName>
</protein>
<feature type="compositionally biased region" description="Polar residues" evidence="1">
    <location>
        <begin position="163"/>
        <end position="173"/>
    </location>
</feature>